<organism evidence="2 3">
    <name type="scientific">Ficus carica</name>
    <name type="common">Common fig</name>
    <dbReference type="NCBI Taxonomy" id="3494"/>
    <lineage>
        <taxon>Eukaryota</taxon>
        <taxon>Viridiplantae</taxon>
        <taxon>Streptophyta</taxon>
        <taxon>Embryophyta</taxon>
        <taxon>Tracheophyta</taxon>
        <taxon>Spermatophyta</taxon>
        <taxon>Magnoliopsida</taxon>
        <taxon>eudicotyledons</taxon>
        <taxon>Gunneridae</taxon>
        <taxon>Pentapetalae</taxon>
        <taxon>rosids</taxon>
        <taxon>fabids</taxon>
        <taxon>Rosales</taxon>
        <taxon>Moraceae</taxon>
        <taxon>Ficeae</taxon>
        <taxon>Ficus</taxon>
    </lineage>
</organism>
<protein>
    <submittedName>
        <fullName evidence="2">Uncharacterized protein</fullName>
    </submittedName>
</protein>
<comment type="caution">
    <text evidence="2">The sequence shown here is derived from an EMBL/GenBank/DDBJ whole genome shotgun (WGS) entry which is preliminary data.</text>
</comment>
<proteinExistence type="predicted"/>
<name>A0AA88J1K2_FICCA</name>
<accession>A0AA88J1K2</accession>
<feature type="region of interest" description="Disordered" evidence="1">
    <location>
        <begin position="20"/>
        <end position="40"/>
    </location>
</feature>
<dbReference type="Proteomes" id="UP001187192">
    <property type="component" value="Unassembled WGS sequence"/>
</dbReference>
<keyword evidence="3" id="KW-1185">Reference proteome</keyword>
<evidence type="ECO:0000256" key="1">
    <source>
        <dbReference type="SAM" id="MobiDB-lite"/>
    </source>
</evidence>
<gene>
    <name evidence="2" type="ORF">TIFTF001_028495</name>
</gene>
<evidence type="ECO:0000313" key="2">
    <source>
        <dbReference type="EMBL" id="GMN59407.1"/>
    </source>
</evidence>
<reference evidence="2" key="1">
    <citation type="submission" date="2023-07" db="EMBL/GenBank/DDBJ databases">
        <title>draft genome sequence of fig (Ficus carica).</title>
        <authorList>
            <person name="Takahashi T."/>
            <person name="Nishimura K."/>
        </authorList>
    </citation>
    <scope>NUCLEOTIDE SEQUENCE</scope>
</reference>
<evidence type="ECO:0000313" key="3">
    <source>
        <dbReference type="Proteomes" id="UP001187192"/>
    </source>
</evidence>
<sequence length="126" mass="13944">MSDLSSDSVNVNLSWEFDIIGSSSTDSDSTDRTEDEVEQAPRTLDYLSDVSDIPTLRRLVMPTSIAREGIGRLMQILQVGPVTRPDRSFLEELNGASTPVQPPLVDLTVGRICSCRTRTICNNRPF</sequence>
<dbReference type="EMBL" id="BTGU01000087">
    <property type="protein sequence ID" value="GMN59407.1"/>
    <property type="molecule type" value="Genomic_DNA"/>
</dbReference>
<dbReference type="AlphaFoldDB" id="A0AA88J1K2"/>